<dbReference type="RefSeq" id="WP_077116525.1">
    <property type="nucleotide sequence ID" value="NZ_LOKT01000002.1"/>
</dbReference>
<organism evidence="1 2">
    <name type="scientific">Nocardia donostiensis</name>
    <dbReference type="NCBI Taxonomy" id="1538463"/>
    <lineage>
        <taxon>Bacteria</taxon>
        <taxon>Bacillati</taxon>
        <taxon>Actinomycetota</taxon>
        <taxon>Actinomycetes</taxon>
        <taxon>Mycobacteriales</taxon>
        <taxon>Nocardiaceae</taxon>
        <taxon>Nocardia</taxon>
    </lineage>
</organism>
<dbReference type="STRING" id="1538463.B0T36_03880"/>
<dbReference type="GO" id="GO:0003677">
    <property type="term" value="F:DNA binding"/>
    <property type="evidence" value="ECO:0007669"/>
    <property type="project" value="UniProtKB-KW"/>
</dbReference>
<evidence type="ECO:0000313" key="1">
    <source>
        <dbReference type="EMBL" id="ONM48612.1"/>
    </source>
</evidence>
<evidence type="ECO:0000313" key="2">
    <source>
        <dbReference type="Proteomes" id="UP000188836"/>
    </source>
</evidence>
<dbReference type="AlphaFoldDB" id="A0A1V2TGG7"/>
<dbReference type="SUPFAM" id="SSF50249">
    <property type="entry name" value="Nucleic acid-binding proteins"/>
    <property type="match status" value="1"/>
</dbReference>
<accession>A0A1V2TGG7</accession>
<protein>
    <submittedName>
        <fullName evidence="1">DNA-binding protein</fullName>
    </submittedName>
</protein>
<reference evidence="1 2" key="1">
    <citation type="journal article" date="2016" name="Antonie Van Leeuwenhoek">
        <title>Nocardia donostiensis sp. nov., isolated from human respiratory specimens.</title>
        <authorList>
            <person name="Ercibengoa M."/>
            <person name="Bell M."/>
            <person name="Marimon J.M."/>
            <person name="Humrighouse B."/>
            <person name="Klenk H.P."/>
            <person name="Potter G."/>
            <person name="Perez-Trallero E."/>
        </authorList>
    </citation>
    <scope>NUCLEOTIDE SEQUENCE [LARGE SCALE GENOMIC DNA]</scope>
    <source>
        <strain evidence="1 2">X1655</strain>
    </source>
</reference>
<keyword evidence="2" id="KW-1185">Reference proteome</keyword>
<dbReference type="OrthoDB" id="5124195at2"/>
<proteinExistence type="predicted"/>
<dbReference type="EMBL" id="MUMY01000008">
    <property type="protein sequence ID" value="ONM48612.1"/>
    <property type="molecule type" value="Genomic_DNA"/>
</dbReference>
<dbReference type="InterPro" id="IPR012340">
    <property type="entry name" value="NA-bd_OB-fold"/>
</dbReference>
<keyword evidence="1" id="KW-0238">DNA-binding</keyword>
<comment type="caution">
    <text evidence="1">The sequence shown here is derived from an EMBL/GenBank/DDBJ whole genome shotgun (WGS) entry which is preliminary data.</text>
</comment>
<gene>
    <name evidence="1" type="ORF">B0T46_11200</name>
</gene>
<sequence length="153" mass="17000">MTAETREASLSAPYSVEFPFNRTVGEKIGTFLGGLRDGRLYGVRTETGAVLCPVLEFDPADATATRELVPLEPSGTVRHWTWVPTRPGDGIDSDHFAWALIRIDGTEGALFHVVDTGGDITRMRTGLRVRPRWRDERVGSIRDIACFEPEEQV</sequence>
<name>A0A1V2TGG7_9NOCA</name>
<dbReference type="Proteomes" id="UP000188836">
    <property type="component" value="Unassembled WGS sequence"/>
</dbReference>